<proteinExistence type="predicted"/>
<evidence type="ECO:0000313" key="2">
    <source>
        <dbReference type="EMBL" id="CAK8695152.1"/>
    </source>
</evidence>
<accession>A0ABP0GTU6</accession>
<dbReference type="EMBL" id="CAWYQH010000141">
    <property type="protein sequence ID" value="CAK8695152.1"/>
    <property type="molecule type" value="Genomic_DNA"/>
</dbReference>
<comment type="caution">
    <text evidence="2">The sequence shown here is derived from an EMBL/GenBank/DDBJ whole genome shotgun (WGS) entry which is preliminary data.</text>
</comment>
<name>A0ABP0GTU6_CLALP</name>
<sequence>MRDECRQPRTKNCTSFKKLNETCDIISSCAWSGGRGRTQKLTNQTAEAFVLSTRANIEAAELLLTQHNFIYVLPGVFADEALEKFFGQARQRSGGNFYIDIVDIKAAAKTKNLHALLKYELTPCESHDVPCTSNICIDDDQFDINIADTEDLVQSISVMERRLNIADIRLKIHSWSEDYEEVDDDCSVVSEVSDLEPNEEEVDNATDDSEEKVSDSESSGNEDENNQLSSSTSQSMDNSSFKGKN</sequence>
<feature type="compositionally biased region" description="Low complexity" evidence="1">
    <location>
        <begin position="229"/>
        <end position="245"/>
    </location>
</feature>
<protein>
    <submittedName>
        <fullName evidence="2">Uncharacterized protein</fullName>
    </submittedName>
</protein>
<evidence type="ECO:0000256" key="1">
    <source>
        <dbReference type="SAM" id="MobiDB-lite"/>
    </source>
</evidence>
<feature type="compositionally biased region" description="Acidic residues" evidence="1">
    <location>
        <begin position="193"/>
        <end position="210"/>
    </location>
</feature>
<reference evidence="2 3" key="1">
    <citation type="submission" date="2024-02" db="EMBL/GenBank/DDBJ databases">
        <authorList>
            <person name="Daric V."/>
            <person name="Darras S."/>
        </authorList>
    </citation>
    <scope>NUCLEOTIDE SEQUENCE [LARGE SCALE GENOMIC DNA]</scope>
</reference>
<evidence type="ECO:0000313" key="3">
    <source>
        <dbReference type="Proteomes" id="UP001642483"/>
    </source>
</evidence>
<keyword evidence="3" id="KW-1185">Reference proteome</keyword>
<feature type="region of interest" description="Disordered" evidence="1">
    <location>
        <begin position="190"/>
        <end position="245"/>
    </location>
</feature>
<dbReference type="Proteomes" id="UP001642483">
    <property type="component" value="Unassembled WGS sequence"/>
</dbReference>
<gene>
    <name evidence="2" type="ORF">CVLEPA_LOCUS28437</name>
</gene>
<organism evidence="2 3">
    <name type="scientific">Clavelina lepadiformis</name>
    <name type="common">Light-bulb sea squirt</name>
    <name type="synonym">Ascidia lepadiformis</name>
    <dbReference type="NCBI Taxonomy" id="159417"/>
    <lineage>
        <taxon>Eukaryota</taxon>
        <taxon>Metazoa</taxon>
        <taxon>Chordata</taxon>
        <taxon>Tunicata</taxon>
        <taxon>Ascidiacea</taxon>
        <taxon>Aplousobranchia</taxon>
        <taxon>Clavelinidae</taxon>
        <taxon>Clavelina</taxon>
    </lineage>
</organism>